<dbReference type="Proteomes" id="UP001501842">
    <property type="component" value="Unassembled WGS sequence"/>
</dbReference>
<organism evidence="5 6">
    <name type="scientific">Actinocorallia aurantiaca</name>
    <dbReference type="NCBI Taxonomy" id="46204"/>
    <lineage>
        <taxon>Bacteria</taxon>
        <taxon>Bacillati</taxon>
        <taxon>Actinomycetota</taxon>
        <taxon>Actinomycetes</taxon>
        <taxon>Streptosporangiales</taxon>
        <taxon>Thermomonosporaceae</taxon>
        <taxon>Actinocorallia</taxon>
    </lineage>
</organism>
<gene>
    <name evidence="5" type="ORF">GCM10010439_28650</name>
</gene>
<keyword evidence="6" id="KW-1185">Reference proteome</keyword>
<dbReference type="InterPro" id="IPR050679">
    <property type="entry name" value="Bact_HTH_transcr_reg"/>
</dbReference>
<dbReference type="InterPro" id="IPR000524">
    <property type="entry name" value="Tscrpt_reg_HTH_GntR"/>
</dbReference>
<dbReference type="PROSITE" id="PS50949">
    <property type="entry name" value="HTH_GNTR"/>
    <property type="match status" value="1"/>
</dbReference>
<sequence>MLGSLGNLFHPVPTYPRQSRPVSHRPRSPRVRIMSEIDFDGPDPIYVQLSAVLERRIKDGTYPPNRKIPPEAGLREEFGVARNTVRAAIKVLTDRGMLRPVVGRGVFVLPWAVEGTGPEKD</sequence>
<name>A0ABN3U8Z1_9ACTN</name>
<dbReference type="Pfam" id="PF00392">
    <property type="entry name" value="GntR"/>
    <property type="match status" value="1"/>
</dbReference>
<dbReference type="InterPro" id="IPR036390">
    <property type="entry name" value="WH_DNA-bd_sf"/>
</dbReference>
<keyword evidence="2" id="KW-0238">DNA-binding</keyword>
<dbReference type="Gene3D" id="1.10.10.10">
    <property type="entry name" value="Winged helix-like DNA-binding domain superfamily/Winged helix DNA-binding domain"/>
    <property type="match status" value="1"/>
</dbReference>
<reference evidence="5 6" key="1">
    <citation type="journal article" date="2019" name="Int. J. Syst. Evol. Microbiol.">
        <title>The Global Catalogue of Microorganisms (GCM) 10K type strain sequencing project: providing services to taxonomists for standard genome sequencing and annotation.</title>
        <authorList>
            <consortium name="The Broad Institute Genomics Platform"/>
            <consortium name="The Broad Institute Genome Sequencing Center for Infectious Disease"/>
            <person name="Wu L."/>
            <person name="Ma J."/>
        </authorList>
    </citation>
    <scope>NUCLEOTIDE SEQUENCE [LARGE SCALE GENOMIC DNA]</scope>
    <source>
        <strain evidence="5 6">JCM 8201</strain>
    </source>
</reference>
<dbReference type="PRINTS" id="PR00035">
    <property type="entry name" value="HTHGNTR"/>
</dbReference>
<dbReference type="CDD" id="cd07377">
    <property type="entry name" value="WHTH_GntR"/>
    <property type="match status" value="1"/>
</dbReference>
<accession>A0ABN3U8Z1</accession>
<keyword evidence="3" id="KW-0804">Transcription</keyword>
<keyword evidence="1" id="KW-0805">Transcription regulation</keyword>
<dbReference type="PANTHER" id="PTHR44846:SF1">
    <property type="entry name" value="MANNOSYL-D-GLYCERATE TRANSPORT_METABOLISM SYSTEM REPRESSOR MNGR-RELATED"/>
    <property type="match status" value="1"/>
</dbReference>
<evidence type="ECO:0000313" key="5">
    <source>
        <dbReference type="EMBL" id="GAA2726355.1"/>
    </source>
</evidence>
<protein>
    <recommendedName>
        <fullName evidence="4">HTH gntR-type domain-containing protein</fullName>
    </recommendedName>
</protein>
<evidence type="ECO:0000256" key="1">
    <source>
        <dbReference type="ARBA" id="ARBA00023015"/>
    </source>
</evidence>
<dbReference type="InterPro" id="IPR036388">
    <property type="entry name" value="WH-like_DNA-bd_sf"/>
</dbReference>
<dbReference type="PANTHER" id="PTHR44846">
    <property type="entry name" value="MANNOSYL-D-GLYCERATE TRANSPORT/METABOLISM SYSTEM REPRESSOR MNGR-RELATED"/>
    <property type="match status" value="1"/>
</dbReference>
<evidence type="ECO:0000256" key="2">
    <source>
        <dbReference type="ARBA" id="ARBA00023125"/>
    </source>
</evidence>
<dbReference type="SMART" id="SM00345">
    <property type="entry name" value="HTH_GNTR"/>
    <property type="match status" value="1"/>
</dbReference>
<evidence type="ECO:0000259" key="4">
    <source>
        <dbReference type="PROSITE" id="PS50949"/>
    </source>
</evidence>
<feature type="domain" description="HTH gntR-type" evidence="4">
    <location>
        <begin position="43"/>
        <end position="111"/>
    </location>
</feature>
<dbReference type="SUPFAM" id="SSF46785">
    <property type="entry name" value="Winged helix' DNA-binding domain"/>
    <property type="match status" value="1"/>
</dbReference>
<comment type="caution">
    <text evidence="5">The sequence shown here is derived from an EMBL/GenBank/DDBJ whole genome shotgun (WGS) entry which is preliminary data.</text>
</comment>
<evidence type="ECO:0000256" key="3">
    <source>
        <dbReference type="ARBA" id="ARBA00023163"/>
    </source>
</evidence>
<proteinExistence type="predicted"/>
<evidence type="ECO:0000313" key="6">
    <source>
        <dbReference type="Proteomes" id="UP001501842"/>
    </source>
</evidence>
<dbReference type="EMBL" id="BAAATZ010000009">
    <property type="protein sequence ID" value="GAA2726355.1"/>
    <property type="molecule type" value="Genomic_DNA"/>
</dbReference>